<protein>
    <submittedName>
        <fullName evidence="2">Uncharacterized protein</fullName>
    </submittedName>
</protein>
<evidence type="ECO:0000313" key="2">
    <source>
        <dbReference type="EMBL" id="GAG20783.1"/>
    </source>
</evidence>
<proteinExistence type="predicted"/>
<feature type="non-terminal residue" evidence="2">
    <location>
        <position position="193"/>
    </location>
</feature>
<sequence length="193" mass="22203">MARENQDQGLQHISRDLKNPAPRDIETALNGKQAETGEEFTCQICHDFHYVHPRVGDKVDYSAMTPCRCVFEELARKRAENLLRYCELPPGSQHMTFDNFKMRPQLELAYTMARELSEGGPKQGSIAPELSEHGITWLTLMCGSQRGKTHLAIAIVRRWIERGIMAKYVHVPLLMEELRRGFRKEGDDSYEAR</sequence>
<feature type="region of interest" description="Disordered" evidence="1">
    <location>
        <begin position="1"/>
        <end position="23"/>
    </location>
</feature>
<comment type="caution">
    <text evidence="2">The sequence shown here is derived from an EMBL/GenBank/DDBJ whole genome shotgun (WGS) entry which is preliminary data.</text>
</comment>
<dbReference type="AlphaFoldDB" id="X0W852"/>
<accession>X0W852</accession>
<dbReference type="EMBL" id="BARS01035637">
    <property type="protein sequence ID" value="GAG20783.1"/>
    <property type="molecule type" value="Genomic_DNA"/>
</dbReference>
<organism evidence="2">
    <name type="scientific">marine sediment metagenome</name>
    <dbReference type="NCBI Taxonomy" id="412755"/>
    <lineage>
        <taxon>unclassified sequences</taxon>
        <taxon>metagenomes</taxon>
        <taxon>ecological metagenomes</taxon>
    </lineage>
</organism>
<dbReference type="Gene3D" id="3.40.50.300">
    <property type="entry name" value="P-loop containing nucleotide triphosphate hydrolases"/>
    <property type="match status" value="1"/>
</dbReference>
<name>X0W852_9ZZZZ</name>
<evidence type="ECO:0000256" key="1">
    <source>
        <dbReference type="SAM" id="MobiDB-lite"/>
    </source>
</evidence>
<feature type="compositionally biased region" description="Basic and acidic residues" evidence="1">
    <location>
        <begin position="13"/>
        <end position="23"/>
    </location>
</feature>
<dbReference type="InterPro" id="IPR027417">
    <property type="entry name" value="P-loop_NTPase"/>
</dbReference>
<gene>
    <name evidence="2" type="ORF">S01H1_54881</name>
</gene>
<reference evidence="2" key="1">
    <citation type="journal article" date="2014" name="Front. Microbiol.">
        <title>High frequency of phylogenetically diverse reductive dehalogenase-homologous genes in deep subseafloor sedimentary metagenomes.</title>
        <authorList>
            <person name="Kawai M."/>
            <person name="Futagami T."/>
            <person name="Toyoda A."/>
            <person name="Takaki Y."/>
            <person name="Nishi S."/>
            <person name="Hori S."/>
            <person name="Arai W."/>
            <person name="Tsubouchi T."/>
            <person name="Morono Y."/>
            <person name="Uchiyama I."/>
            <person name="Ito T."/>
            <person name="Fujiyama A."/>
            <person name="Inagaki F."/>
            <person name="Takami H."/>
        </authorList>
    </citation>
    <scope>NUCLEOTIDE SEQUENCE</scope>
    <source>
        <strain evidence="2">Expedition CK06-06</strain>
    </source>
</reference>